<proteinExistence type="inferred from homology"/>
<evidence type="ECO:0000259" key="8">
    <source>
        <dbReference type="PROSITE" id="PS50021"/>
    </source>
</evidence>
<evidence type="ECO:0000313" key="9">
    <source>
        <dbReference type="EMBL" id="KAK2175012.1"/>
    </source>
</evidence>
<dbReference type="PRINTS" id="PR00889">
    <property type="entry name" value="CALPONIN"/>
</dbReference>
<protein>
    <recommendedName>
        <fullName evidence="6">Calponin</fullName>
    </recommendedName>
</protein>
<dbReference type="Pfam" id="PF00402">
    <property type="entry name" value="Calponin"/>
    <property type="match status" value="2"/>
</dbReference>
<dbReference type="PANTHER" id="PTHR47385">
    <property type="entry name" value="CALPONIN"/>
    <property type="match status" value="1"/>
</dbReference>
<feature type="compositionally biased region" description="Polar residues" evidence="7">
    <location>
        <begin position="215"/>
        <end position="229"/>
    </location>
</feature>
<comment type="function">
    <text evidence="5 6">Thin filament-associated protein that is implicated in the regulation and modulation of smooth muscle contraction. It is capable of binding to actin, calmodulin and tropomyosin. The interaction of calponin with actin inhibits the actomyosin Mg-ATPase activity.</text>
</comment>
<dbReference type="GO" id="GO:0007015">
    <property type="term" value="P:actin filament organization"/>
    <property type="evidence" value="ECO:0007669"/>
    <property type="project" value="TreeGrafter"/>
</dbReference>
<organism evidence="9 10">
    <name type="scientific">Ridgeia piscesae</name>
    <name type="common">Tubeworm</name>
    <dbReference type="NCBI Taxonomy" id="27915"/>
    <lineage>
        <taxon>Eukaryota</taxon>
        <taxon>Metazoa</taxon>
        <taxon>Spiralia</taxon>
        <taxon>Lophotrochozoa</taxon>
        <taxon>Annelida</taxon>
        <taxon>Polychaeta</taxon>
        <taxon>Sedentaria</taxon>
        <taxon>Canalipalpata</taxon>
        <taxon>Sabellida</taxon>
        <taxon>Siboglinidae</taxon>
        <taxon>Ridgeia</taxon>
    </lineage>
</organism>
<keyword evidence="4 6" id="KW-0009">Actin-binding</keyword>
<dbReference type="Proteomes" id="UP001209878">
    <property type="component" value="Unassembled WGS sequence"/>
</dbReference>
<dbReference type="GO" id="GO:0015629">
    <property type="term" value="C:actin cytoskeleton"/>
    <property type="evidence" value="ECO:0007669"/>
    <property type="project" value="TreeGrafter"/>
</dbReference>
<gene>
    <name evidence="9" type="ORF">NP493_760g00048</name>
</gene>
<comment type="similarity">
    <text evidence="1 6">Belongs to the calponin family.</text>
</comment>
<dbReference type="InterPro" id="IPR000557">
    <property type="entry name" value="Calponin_repeat"/>
</dbReference>
<dbReference type="InterPro" id="IPR001997">
    <property type="entry name" value="Calponin/LIMCH1"/>
</dbReference>
<feature type="domain" description="Calponin-homology (CH)" evidence="8">
    <location>
        <begin position="24"/>
        <end position="138"/>
    </location>
</feature>
<dbReference type="InterPro" id="IPR003096">
    <property type="entry name" value="SM22_calponin"/>
</dbReference>
<dbReference type="PROSITE" id="PS51122">
    <property type="entry name" value="CALPONIN_2"/>
    <property type="match status" value="2"/>
</dbReference>
<evidence type="ECO:0000256" key="4">
    <source>
        <dbReference type="ARBA" id="ARBA00023203"/>
    </source>
</evidence>
<dbReference type="PANTHER" id="PTHR47385:SF14">
    <property type="entry name" value="TRANSGELIN"/>
    <property type="match status" value="1"/>
</dbReference>
<dbReference type="GO" id="GO:0031032">
    <property type="term" value="P:actomyosin structure organization"/>
    <property type="evidence" value="ECO:0007669"/>
    <property type="project" value="InterPro"/>
</dbReference>
<dbReference type="Pfam" id="PF00307">
    <property type="entry name" value="CH"/>
    <property type="match status" value="1"/>
</dbReference>
<feature type="region of interest" description="Disordered" evidence="7">
    <location>
        <begin position="215"/>
        <end position="239"/>
    </location>
</feature>
<keyword evidence="2" id="KW-0677">Repeat</keyword>
<keyword evidence="10" id="KW-1185">Reference proteome</keyword>
<evidence type="ECO:0000313" key="10">
    <source>
        <dbReference type="Proteomes" id="UP001209878"/>
    </source>
</evidence>
<dbReference type="EMBL" id="JAODUO010000757">
    <property type="protein sequence ID" value="KAK2175012.1"/>
    <property type="molecule type" value="Genomic_DNA"/>
</dbReference>
<dbReference type="PROSITE" id="PS50021">
    <property type="entry name" value="CH"/>
    <property type="match status" value="1"/>
</dbReference>
<dbReference type="PRINTS" id="PR00888">
    <property type="entry name" value="SM22CALPONIN"/>
</dbReference>
<dbReference type="Gene3D" id="1.10.418.10">
    <property type="entry name" value="Calponin-like domain"/>
    <property type="match status" value="1"/>
</dbReference>
<comment type="caution">
    <text evidence="9">The sequence shown here is derived from an EMBL/GenBank/DDBJ whole genome shotgun (WGS) entry which is preliminary data.</text>
</comment>
<evidence type="ECO:0000256" key="7">
    <source>
        <dbReference type="SAM" id="MobiDB-lite"/>
    </source>
</evidence>
<dbReference type="InterPro" id="IPR001715">
    <property type="entry name" value="CH_dom"/>
</dbReference>
<dbReference type="InterPro" id="IPR036872">
    <property type="entry name" value="CH_dom_sf"/>
</dbReference>
<evidence type="ECO:0000256" key="1">
    <source>
        <dbReference type="ARBA" id="ARBA00009631"/>
    </source>
</evidence>
<name>A0AAD9NLU4_RIDPI</name>
<dbReference type="GO" id="GO:0005516">
    <property type="term" value="F:calmodulin binding"/>
    <property type="evidence" value="ECO:0007669"/>
    <property type="project" value="UniProtKB-KW"/>
</dbReference>
<evidence type="ECO:0000256" key="3">
    <source>
        <dbReference type="ARBA" id="ARBA00022860"/>
    </source>
</evidence>
<evidence type="ECO:0000256" key="2">
    <source>
        <dbReference type="ARBA" id="ARBA00022737"/>
    </source>
</evidence>
<dbReference type="SUPFAM" id="SSF47576">
    <property type="entry name" value="Calponin-homology domain, CH-domain"/>
    <property type="match status" value="1"/>
</dbReference>
<dbReference type="SMART" id="SM00033">
    <property type="entry name" value="CH"/>
    <property type="match status" value="1"/>
</dbReference>
<dbReference type="GO" id="GO:0051015">
    <property type="term" value="F:actin filament binding"/>
    <property type="evidence" value="ECO:0007669"/>
    <property type="project" value="TreeGrafter"/>
</dbReference>
<sequence>MANRPKGYGFTAEVRGKLAAKYDLEKEQEARLWIEAVIGEPVDSSVPATEVLGMERFHAALKDGILLCKLADVITGPGKVKFNKMKVPFKQMENINNFLVAIEKYGVAKTDLFQTVDLYENQNLWQVVCTIHALGRKAQTIGFQGPCLGPREAAKNVREFTEDQLQAGQTVIGLQMGTNKVASQKGMSFGNTRHIADIRCDDVSKEGQSMIGLQMGSNQGASQAGQNFGKSRGILGPDQ</sequence>
<dbReference type="InterPro" id="IPR050606">
    <property type="entry name" value="Calponin-like"/>
</dbReference>
<keyword evidence="3 6" id="KW-0112">Calmodulin-binding</keyword>
<accession>A0AAD9NLU4</accession>
<evidence type="ECO:0000256" key="6">
    <source>
        <dbReference type="RuleBase" id="RU361224"/>
    </source>
</evidence>
<dbReference type="AlphaFoldDB" id="A0AAD9NLU4"/>
<evidence type="ECO:0000256" key="5">
    <source>
        <dbReference type="ARBA" id="ARBA00025109"/>
    </source>
</evidence>
<dbReference type="PROSITE" id="PS01052">
    <property type="entry name" value="CALPONIN_1"/>
    <property type="match status" value="2"/>
</dbReference>
<reference evidence="9" key="1">
    <citation type="journal article" date="2023" name="Mol. Biol. Evol.">
        <title>Third-Generation Sequencing Reveals the Adaptive Role of the Epigenome in Three Deep-Sea Polychaetes.</title>
        <authorList>
            <person name="Perez M."/>
            <person name="Aroh O."/>
            <person name="Sun Y."/>
            <person name="Lan Y."/>
            <person name="Juniper S.K."/>
            <person name="Young C.R."/>
            <person name="Angers B."/>
            <person name="Qian P.Y."/>
        </authorList>
    </citation>
    <scope>NUCLEOTIDE SEQUENCE</scope>
    <source>
        <strain evidence="9">R07B-5</strain>
    </source>
</reference>